<organism evidence="1 2">
    <name type="scientific">Mariniblastus fucicola</name>
    <dbReference type="NCBI Taxonomy" id="980251"/>
    <lineage>
        <taxon>Bacteria</taxon>
        <taxon>Pseudomonadati</taxon>
        <taxon>Planctomycetota</taxon>
        <taxon>Planctomycetia</taxon>
        <taxon>Pirellulales</taxon>
        <taxon>Pirellulaceae</taxon>
        <taxon>Mariniblastus</taxon>
    </lineage>
</organism>
<reference evidence="1 2" key="1">
    <citation type="submission" date="2019-08" db="EMBL/GenBank/DDBJ databases">
        <title>Deep-cultivation of Planctomycetes and their phenomic and genomic characterization uncovers novel biology.</title>
        <authorList>
            <person name="Wiegand S."/>
            <person name="Jogler M."/>
            <person name="Boedeker C."/>
            <person name="Pinto D."/>
            <person name="Vollmers J."/>
            <person name="Rivas-Marin E."/>
            <person name="Kohn T."/>
            <person name="Peeters S.H."/>
            <person name="Heuer A."/>
            <person name="Rast P."/>
            <person name="Oberbeckmann S."/>
            <person name="Bunk B."/>
            <person name="Jeske O."/>
            <person name="Meyerdierks A."/>
            <person name="Storesund J.E."/>
            <person name="Kallscheuer N."/>
            <person name="Luecker S."/>
            <person name="Lage O.M."/>
            <person name="Pohl T."/>
            <person name="Merkel B.J."/>
            <person name="Hornburger P."/>
            <person name="Mueller R.-W."/>
            <person name="Bruemmer F."/>
            <person name="Labrenz M."/>
            <person name="Spormann A.M."/>
            <person name="Op den Camp H."/>
            <person name="Overmann J."/>
            <person name="Amann R."/>
            <person name="Jetten M.S.M."/>
            <person name="Mascher T."/>
            <person name="Medema M.H."/>
            <person name="Devos D.P."/>
            <person name="Kaster A.-K."/>
            <person name="Ovreas L."/>
            <person name="Rohde M."/>
            <person name="Galperin M.Y."/>
            <person name="Jogler C."/>
        </authorList>
    </citation>
    <scope>NUCLEOTIDE SEQUENCE [LARGE SCALE GENOMIC DNA]</scope>
    <source>
        <strain evidence="1 2">FC18</strain>
    </source>
</reference>
<dbReference type="KEGG" id="mff:MFFC18_26570"/>
<proteinExistence type="predicted"/>
<dbReference type="Proteomes" id="UP000322214">
    <property type="component" value="Chromosome"/>
</dbReference>
<dbReference type="AlphaFoldDB" id="A0A5B9P8T6"/>
<dbReference type="EMBL" id="CP042912">
    <property type="protein sequence ID" value="QEG22774.1"/>
    <property type="molecule type" value="Genomic_DNA"/>
</dbReference>
<protein>
    <submittedName>
        <fullName evidence="1">Uncharacterized protein</fullName>
    </submittedName>
</protein>
<gene>
    <name evidence="1" type="ORF">MFFC18_26570</name>
</gene>
<sequence>MCEGRIGSTLEVTFVHTNETIDLMFELGTARKEMIVYYRLVHVGKAVRRIQLSSTFPFVPIREPSCVREPGDDRFGKRLPVVTNEWIASVALS</sequence>
<evidence type="ECO:0000313" key="1">
    <source>
        <dbReference type="EMBL" id="QEG22774.1"/>
    </source>
</evidence>
<accession>A0A5B9P8T6</accession>
<evidence type="ECO:0000313" key="2">
    <source>
        <dbReference type="Proteomes" id="UP000322214"/>
    </source>
</evidence>
<dbReference type="STRING" id="980251.GCA_001642875_02127"/>
<name>A0A5B9P8T6_9BACT</name>
<keyword evidence="2" id="KW-1185">Reference proteome</keyword>